<name>A0ACB8KXE6_CITSI</name>
<dbReference type="EMBL" id="CM039174">
    <property type="protein sequence ID" value="KAH9758980.1"/>
    <property type="molecule type" value="Genomic_DNA"/>
</dbReference>
<gene>
    <name evidence="1" type="ORF">KPL71_016860</name>
</gene>
<evidence type="ECO:0000313" key="1">
    <source>
        <dbReference type="EMBL" id="KAH9758980.1"/>
    </source>
</evidence>
<dbReference type="Proteomes" id="UP000829398">
    <property type="component" value="Chromosome 5"/>
</dbReference>
<proteinExistence type="predicted"/>
<keyword evidence="2" id="KW-1185">Reference proteome</keyword>
<accession>A0ACB8KXE6</accession>
<reference evidence="2" key="1">
    <citation type="journal article" date="2023" name="Hortic. Res.">
        <title>A chromosome-level phased genome enabling allele-level studies in sweet orange: a case study on citrus Huanglongbing tolerance.</title>
        <authorList>
            <person name="Wu B."/>
            <person name="Yu Q."/>
            <person name="Deng Z."/>
            <person name="Duan Y."/>
            <person name="Luo F."/>
            <person name="Gmitter F. Jr."/>
        </authorList>
    </citation>
    <scope>NUCLEOTIDE SEQUENCE [LARGE SCALE GENOMIC DNA]</scope>
    <source>
        <strain evidence="2">cv. Valencia</strain>
    </source>
</reference>
<comment type="caution">
    <text evidence="1">The sequence shown here is derived from an EMBL/GenBank/DDBJ whole genome shotgun (WGS) entry which is preliminary data.</text>
</comment>
<organism evidence="1 2">
    <name type="scientific">Citrus sinensis</name>
    <name type="common">Sweet orange</name>
    <name type="synonym">Citrus aurantium var. sinensis</name>
    <dbReference type="NCBI Taxonomy" id="2711"/>
    <lineage>
        <taxon>Eukaryota</taxon>
        <taxon>Viridiplantae</taxon>
        <taxon>Streptophyta</taxon>
        <taxon>Embryophyta</taxon>
        <taxon>Tracheophyta</taxon>
        <taxon>Spermatophyta</taxon>
        <taxon>Magnoliopsida</taxon>
        <taxon>eudicotyledons</taxon>
        <taxon>Gunneridae</taxon>
        <taxon>Pentapetalae</taxon>
        <taxon>rosids</taxon>
        <taxon>malvids</taxon>
        <taxon>Sapindales</taxon>
        <taxon>Rutaceae</taxon>
        <taxon>Aurantioideae</taxon>
        <taxon>Citrus</taxon>
    </lineage>
</organism>
<sequence length="504" mass="57866">MALPMILLLVPIFLISIILHVQRYKTIKSIALPPGPRGLPFIGNLHQFDYLNPQNYFWRLSKQYGPLVSLRLGSVPMLVVSSAKMAEEVLKTHDLQFCSRPALLSQQKVSYNGLDVAFAPYNAYWREIRKICVVHLFNSNRVQSFRPIREGEVSILIEKVSRSAVASKPVNLSELMKSLTSSITCRIGFGKSYEVEDQGISERSRFGALLTETQALVVGFFVTDYFPSIGWVDNITGMIRRLERNFKEFDAFHQELIEEHLDPARIKTDQEDIVDVLLQIWKQRGSKVDITWDHIKAVLMDVLIAGTDTTAATLIWALTYLMKNCRVMKKVQEEIRSLIRNKDFVDEDDVEKLSYLRAVVKETLRMQPVAPLLIPRETTEKCKIDRYEIPQKTRVLVNAWAIGRDPEAWENPNEFYPERFIDSPIDFKGQHFELIPFGAGRRICPGLQMGIATVDLALANLLYKFDWEMPFGMHKDDLDFDALPGLAVHKKNPLCLVPRCHYHE</sequence>
<protein>
    <submittedName>
        <fullName evidence="1">Cytochrome P450 83B1</fullName>
    </submittedName>
</protein>
<evidence type="ECO:0000313" key="2">
    <source>
        <dbReference type="Proteomes" id="UP000829398"/>
    </source>
</evidence>